<organism evidence="4 5">
    <name type="scientific">Planotetraspora silvatica</name>
    <dbReference type="NCBI Taxonomy" id="234614"/>
    <lineage>
        <taxon>Bacteria</taxon>
        <taxon>Bacillati</taxon>
        <taxon>Actinomycetota</taxon>
        <taxon>Actinomycetes</taxon>
        <taxon>Streptosporangiales</taxon>
        <taxon>Streptosporangiaceae</taxon>
        <taxon>Planotetraspora</taxon>
    </lineage>
</organism>
<feature type="transmembrane region" description="Helical" evidence="2">
    <location>
        <begin position="137"/>
        <end position="161"/>
    </location>
</feature>
<dbReference type="PANTHER" id="PTHR34700">
    <property type="entry name" value="POTASSIUM BINDING PROTEIN KBP"/>
    <property type="match status" value="1"/>
</dbReference>
<name>A0A8J3UU19_9ACTN</name>
<feature type="compositionally biased region" description="Polar residues" evidence="1">
    <location>
        <begin position="351"/>
        <end position="362"/>
    </location>
</feature>
<feature type="compositionally biased region" description="Pro residues" evidence="1">
    <location>
        <begin position="1"/>
        <end position="11"/>
    </location>
</feature>
<proteinExistence type="predicted"/>
<feature type="compositionally biased region" description="Low complexity" evidence="1">
    <location>
        <begin position="440"/>
        <end position="458"/>
    </location>
</feature>
<dbReference type="PANTHER" id="PTHR34700:SF4">
    <property type="entry name" value="PHAGE-LIKE ELEMENT PBSX PROTEIN XKDP"/>
    <property type="match status" value="1"/>
</dbReference>
<feature type="compositionally biased region" description="Low complexity" evidence="1">
    <location>
        <begin position="370"/>
        <end position="380"/>
    </location>
</feature>
<keyword evidence="5" id="KW-1185">Reference proteome</keyword>
<dbReference type="SMART" id="SM01043">
    <property type="entry name" value="BTAD"/>
    <property type="match status" value="1"/>
</dbReference>
<comment type="caution">
    <text evidence="4">The sequence shown here is derived from an EMBL/GenBank/DDBJ whole genome shotgun (WGS) entry which is preliminary data.</text>
</comment>
<dbReference type="InterPro" id="IPR052196">
    <property type="entry name" value="Bact_Kbp"/>
</dbReference>
<gene>
    <name evidence="4" type="ORF">Psi02_77710</name>
</gene>
<feature type="domain" description="Bacterial transcriptional activator" evidence="3">
    <location>
        <begin position="925"/>
        <end position="1076"/>
    </location>
</feature>
<dbReference type="Gene3D" id="3.10.350.10">
    <property type="entry name" value="LysM domain"/>
    <property type="match status" value="1"/>
</dbReference>
<dbReference type="SUPFAM" id="SSF48452">
    <property type="entry name" value="TPR-like"/>
    <property type="match status" value="1"/>
</dbReference>
<evidence type="ECO:0000256" key="2">
    <source>
        <dbReference type="SAM" id="Phobius"/>
    </source>
</evidence>
<evidence type="ECO:0000256" key="1">
    <source>
        <dbReference type="SAM" id="MobiDB-lite"/>
    </source>
</evidence>
<protein>
    <recommendedName>
        <fullName evidence="3">Bacterial transcriptional activator domain-containing protein</fullName>
    </recommendedName>
</protein>
<keyword evidence="2" id="KW-0472">Membrane</keyword>
<evidence type="ECO:0000313" key="5">
    <source>
        <dbReference type="Proteomes" id="UP000644610"/>
    </source>
</evidence>
<sequence length="1093" mass="116810">MSHKPIPPGRRPPSGLGMSPQDGSEDVRERGRPKGSGWPQSAGPPPRPRGSGASPRPPASRGPAPRRPPEQWRSRRPVRIAPRRTVRDVFAGLGALLVLVVLVGGVPYALLTLAGPPLPRELLRADLFTRQLGPETIVAILLVLVWLAWLQLVLCLVVEVYAGIRRVGLPARVPLSGGTQALANRLVSAVLLLFTATVVAAPIVRMGAPAPITPQTVALSAPIALDAAQEPVQAREVKKVYIVQPPHGRHHESLWEIADKCLGDGRRYHEIYRLNQHKVQPDGTRLRMADLIRPGWVLDMPDDARHVHVVSADDDRSEILAEYQGSPGGKVDKPDKPDKPDKVEKAETPQPGDSRTDPQPATTPGEGRADPPATGPTAGPDETDPPETGIGLPGQGKPEIVLPPPAMPKGTPTAQATAKPSAPATSAPATPAPAAPPAAEPSSAAPSRPAPGESSESAGAPAGRAPVADPEDSAAGLDLIDYLGAATLASAGLLALLGRRRREQLWRRVSGRRIARPRGDAAGAEVAIRLGADTPGSRMLDIGLRLLGKLLAEADRRPPTIYAVHLSARGLDLWIQPADDDAPEPWEACDGGQVWRLPAHEGRRIDENALAEVPAPYPGLVSLGSGDDGRVLIDLEAARGVVAMTGAHTVAGLSALAVELATNRWSDDMRITLVGFGEELTELAPDRIRTAGSLAEVLPEFEERVQRGEDVLRGRIHGRVADPAWTPHYLLSAIRPDEDETRRLAILGKDMRTASGFVLAGEVDHATWNWEITEDGRARIDALGFDVDAHLLPRRHYDAVIGLFRTAQQTEGEPLTGYEPVEDVQDDPPSIEVRILGPIEISPVNPLEEGRAALAQELVVYLATHRAGVHPVVLGGVLWPRGVQPVVRDATIARVAEWLGKDAEGRPHLFLDNSGRIRLGPEVRTDWQLFHSLVRRAGELADAGRSDDAQAALLDKALALVRGPLLNGRPGNRYAWLAADSLEYDVTARVADAAHGLCAIRLAQGDPQAAVAAARAGLLLTADDEGLWRDLLRAAHGSGDQAQLRVVVDGLYRRAASHPYGGGMAPETEALIEELLPAWRRGARSDLRTPRLA</sequence>
<feature type="region of interest" description="Disordered" evidence="1">
    <location>
        <begin position="1"/>
        <end position="76"/>
    </location>
</feature>
<keyword evidence="2" id="KW-1133">Transmembrane helix</keyword>
<feature type="region of interest" description="Disordered" evidence="1">
    <location>
        <begin position="322"/>
        <end position="471"/>
    </location>
</feature>
<dbReference type="Pfam" id="PF03704">
    <property type="entry name" value="BTAD"/>
    <property type="match status" value="1"/>
</dbReference>
<dbReference type="EMBL" id="BOOQ01000067">
    <property type="protein sequence ID" value="GII51347.1"/>
    <property type="molecule type" value="Genomic_DNA"/>
</dbReference>
<accession>A0A8J3UU19</accession>
<dbReference type="InterPro" id="IPR036779">
    <property type="entry name" value="LysM_dom_sf"/>
</dbReference>
<feature type="compositionally biased region" description="Low complexity" evidence="1">
    <location>
        <begin position="411"/>
        <end position="429"/>
    </location>
</feature>
<dbReference type="InterPro" id="IPR011990">
    <property type="entry name" value="TPR-like_helical_dom_sf"/>
</dbReference>
<dbReference type="InterPro" id="IPR005158">
    <property type="entry name" value="BTAD"/>
</dbReference>
<dbReference type="Gene3D" id="1.25.40.10">
    <property type="entry name" value="Tetratricopeptide repeat domain"/>
    <property type="match status" value="1"/>
</dbReference>
<dbReference type="Proteomes" id="UP000644610">
    <property type="component" value="Unassembled WGS sequence"/>
</dbReference>
<dbReference type="AlphaFoldDB" id="A0A8J3UU19"/>
<evidence type="ECO:0000259" key="3">
    <source>
        <dbReference type="SMART" id="SM01043"/>
    </source>
</evidence>
<feature type="transmembrane region" description="Helical" evidence="2">
    <location>
        <begin position="89"/>
        <end position="110"/>
    </location>
</feature>
<reference evidence="4" key="1">
    <citation type="submission" date="2021-01" db="EMBL/GenBank/DDBJ databases">
        <title>Whole genome shotgun sequence of Planotetraspora silvatica NBRC 100141.</title>
        <authorList>
            <person name="Komaki H."/>
            <person name="Tamura T."/>
        </authorList>
    </citation>
    <scope>NUCLEOTIDE SEQUENCE</scope>
    <source>
        <strain evidence="4">NBRC 100141</strain>
    </source>
</reference>
<feature type="compositionally biased region" description="Pro residues" evidence="1">
    <location>
        <begin position="430"/>
        <end position="439"/>
    </location>
</feature>
<keyword evidence="2" id="KW-0812">Transmembrane</keyword>
<evidence type="ECO:0000313" key="4">
    <source>
        <dbReference type="EMBL" id="GII51347.1"/>
    </source>
</evidence>
<feature type="compositionally biased region" description="Basic and acidic residues" evidence="1">
    <location>
        <begin position="330"/>
        <end position="347"/>
    </location>
</feature>
<feature type="transmembrane region" description="Helical" evidence="2">
    <location>
        <begin position="182"/>
        <end position="204"/>
    </location>
</feature>